<name>A0A8S1RGJ1_9CILI</name>
<comment type="caution">
    <text evidence="2">The sequence shown here is derived from an EMBL/GenBank/DDBJ whole genome shotgun (WGS) entry which is preliminary data.</text>
</comment>
<dbReference type="EMBL" id="CAJJDN010000173">
    <property type="protein sequence ID" value="CAD8127108.1"/>
    <property type="molecule type" value="Genomic_DNA"/>
</dbReference>
<dbReference type="PANTHER" id="PTHR39767:SF2">
    <property type="entry name" value="CHROMOSOME UNDETERMINED SCAFFOLD_1, WHOLE GENOME SHOTGUN SEQUENCE"/>
    <property type="match status" value="1"/>
</dbReference>
<keyword evidence="3" id="KW-1185">Reference proteome</keyword>
<gene>
    <name evidence="2" type="ORF">PSON_ATCC_30995.1.T1730029</name>
</gene>
<protein>
    <submittedName>
        <fullName evidence="2">Uncharacterized protein</fullName>
    </submittedName>
</protein>
<sequence length="715" mass="81887">MIFLLLQLSFLHIVVSYIDLDTSLTNHRFSAADLNNWKFVYRVVWDGVQNNAVSLYGLSLDRNTDLERSQCLTLDGSCTDINAVQYVGLGLIGQFGGAFKTFENLPPHCQIYFSVDMAIKGKSVPPSKLYALIDTLAVAVYTVNPGSQEFFYESVTLSGIFSHNSPFLIIEFASGFFVNHDRSMGIRNIKIQYTPCPVGCQICSIKETQTQCSQWILNYQGIRFGPTISNDGWQITNLISITNPQQIYNLVSYTYCLSPGLGPFGQNQDVTKSFFLDPHYEVRFVFYLITQKTDTRFPHVIVVRIDGLEVHSFNIKSVDPQINFCQWESYDHNVRKAMQMTKKVDFNLRNNKRQITFSLQIQSISVPIIVDQILLKDFQVFIKKCYSEPNFSCDECAGPEKQDCIQKAQLINFQQIASKDFAVGHGWQVILPEVGGVQICNSKPYFGLDSTKVTTYQIQKFFTINEPHQEIEISFTINKIDKYIAEKFQIFLDDVMLDEILFSTAIGEFSQCGSSDIDGQINYYKKIAHTRTLSLITIKSTQTTTTGIYGIFNFKLKIRNGLESTDLYKDLISGFNTNSNNWNDWVITKLSNDLSLYICDSSVTLLGKLQPEMQIRRFITNIAIHTQMKIEFTLYLFTNQFDGKNQYLILNNQTIWNQKIKWFSQKTCNDNLDTFIIKGDILIKHDLDYAFFIWKSSVINPSASWGITEFNLFIS</sequence>
<dbReference type="PANTHER" id="PTHR39767">
    <property type="entry name" value="CALCIUM/CALMODULIN-BINDING MEMBRANE PROTEIN PCM4-RELATED"/>
    <property type="match status" value="1"/>
</dbReference>
<evidence type="ECO:0000313" key="2">
    <source>
        <dbReference type="EMBL" id="CAD8127108.1"/>
    </source>
</evidence>
<feature type="signal peptide" evidence="1">
    <location>
        <begin position="1"/>
        <end position="16"/>
    </location>
</feature>
<keyword evidence="1" id="KW-0732">Signal</keyword>
<evidence type="ECO:0000256" key="1">
    <source>
        <dbReference type="SAM" id="SignalP"/>
    </source>
</evidence>
<proteinExistence type="predicted"/>
<dbReference type="Proteomes" id="UP000692954">
    <property type="component" value="Unassembled WGS sequence"/>
</dbReference>
<accession>A0A8S1RGJ1</accession>
<reference evidence="2" key="1">
    <citation type="submission" date="2021-01" db="EMBL/GenBank/DDBJ databases">
        <authorList>
            <consortium name="Genoscope - CEA"/>
            <person name="William W."/>
        </authorList>
    </citation>
    <scope>NUCLEOTIDE SEQUENCE</scope>
</reference>
<organism evidence="2 3">
    <name type="scientific">Paramecium sonneborni</name>
    <dbReference type="NCBI Taxonomy" id="65129"/>
    <lineage>
        <taxon>Eukaryota</taxon>
        <taxon>Sar</taxon>
        <taxon>Alveolata</taxon>
        <taxon>Ciliophora</taxon>
        <taxon>Intramacronucleata</taxon>
        <taxon>Oligohymenophorea</taxon>
        <taxon>Peniculida</taxon>
        <taxon>Parameciidae</taxon>
        <taxon>Paramecium</taxon>
    </lineage>
</organism>
<feature type="chain" id="PRO_5035840710" evidence="1">
    <location>
        <begin position="17"/>
        <end position="715"/>
    </location>
</feature>
<dbReference type="OrthoDB" id="297988at2759"/>
<evidence type="ECO:0000313" key="3">
    <source>
        <dbReference type="Proteomes" id="UP000692954"/>
    </source>
</evidence>
<dbReference type="AlphaFoldDB" id="A0A8S1RGJ1"/>